<dbReference type="PANTHER" id="PTHR30329:SF17">
    <property type="entry name" value="LIPOPROTEIN YFIB-RELATED"/>
    <property type="match status" value="1"/>
</dbReference>
<dbReference type="OrthoDB" id="9782229at2"/>
<evidence type="ECO:0000256" key="3">
    <source>
        <dbReference type="PROSITE-ProRule" id="PRU00473"/>
    </source>
</evidence>
<dbReference type="EMBL" id="RAHJ01000022">
    <property type="protein sequence ID" value="RJX65703.1"/>
    <property type="molecule type" value="Genomic_DNA"/>
</dbReference>
<comment type="caution">
    <text evidence="5">The sequence shown here is derived from an EMBL/GenBank/DDBJ whole genome shotgun (WGS) entry which is preliminary data.</text>
</comment>
<evidence type="ECO:0000313" key="5">
    <source>
        <dbReference type="EMBL" id="RJX65703.1"/>
    </source>
</evidence>
<name>A0A419QYE7_9SPHN</name>
<organism evidence="5 6">
    <name type="scientific">Tsuneonella suprasediminis</name>
    <dbReference type="NCBI Taxonomy" id="2306996"/>
    <lineage>
        <taxon>Bacteria</taxon>
        <taxon>Pseudomonadati</taxon>
        <taxon>Pseudomonadota</taxon>
        <taxon>Alphaproteobacteria</taxon>
        <taxon>Sphingomonadales</taxon>
        <taxon>Erythrobacteraceae</taxon>
        <taxon>Tsuneonella</taxon>
    </lineage>
</organism>
<comment type="subcellular location">
    <subcellularLocation>
        <location evidence="1">Cell outer membrane</location>
    </subcellularLocation>
</comment>
<keyword evidence="6" id="KW-1185">Reference proteome</keyword>
<feature type="domain" description="OmpA-like" evidence="4">
    <location>
        <begin position="56"/>
        <end position="173"/>
    </location>
</feature>
<reference evidence="5 6" key="1">
    <citation type="submission" date="2018-09" db="EMBL/GenBank/DDBJ databases">
        <title>Altererythrobacter sp.Ery1 and Ery12, the genome sequencing of novel strains in genus Alterythrobacter.</title>
        <authorList>
            <person name="Cheng H."/>
            <person name="Wu Y.-H."/>
            <person name="Fang C."/>
            <person name="Xu X.-W."/>
        </authorList>
    </citation>
    <scope>NUCLEOTIDE SEQUENCE [LARGE SCALE GENOMIC DNA]</scope>
    <source>
        <strain evidence="5 6">Ery12</strain>
    </source>
</reference>
<accession>A0A419QYE7</accession>
<dbReference type="Proteomes" id="UP000284322">
    <property type="component" value="Unassembled WGS sequence"/>
</dbReference>
<dbReference type="PRINTS" id="PR01021">
    <property type="entry name" value="OMPADOMAIN"/>
</dbReference>
<dbReference type="InterPro" id="IPR050330">
    <property type="entry name" value="Bact_OuterMem_StrucFunc"/>
</dbReference>
<sequence>MMIMPIRTSIRGLRWLLLALIVPLVAACQSVPPQPSSPYSAEQVALLKSYDFQQNGDEWALGLQGKLLFAFDDSNLAEEQAQRLKEMASALRKVGIAGCTVNGHTDSIGTEQYNQQLSLRRAEAVRGALVAGGLSAGHVTAVGKGSSQPIESNDTADGRQENRRVVILISADDVAL</sequence>
<dbReference type="InterPro" id="IPR006664">
    <property type="entry name" value="OMP_bac"/>
</dbReference>
<protein>
    <submittedName>
        <fullName evidence="5">OmpA family protein</fullName>
    </submittedName>
</protein>
<dbReference type="PROSITE" id="PS51257">
    <property type="entry name" value="PROKAR_LIPOPROTEIN"/>
    <property type="match status" value="1"/>
</dbReference>
<evidence type="ECO:0000313" key="6">
    <source>
        <dbReference type="Proteomes" id="UP000284322"/>
    </source>
</evidence>
<dbReference type="CDD" id="cd07185">
    <property type="entry name" value="OmpA_C-like"/>
    <property type="match status" value="1"/>
</dbReference>
<dbReference type="GO" id="GO:0009279">
    <property type="term" value="C:cell outer membrane"/>
    <property type="evidence" value="ECO:0007669"/>
    <property type="project" value="UniProtKB-SubCell"/>
</dbReference>
<dbReference type="SUPFAM" id="SSF103088">
    <property type="entry name" value="OmpA-like"/>
    <property type="match status" value="1"/>
</dbReference>
<evidence type="ECO:0000259" key="4">
    <source>
        <dbReference type="PROSITE" id="PS51123"/>
    </source>
</evidence>
<keyword evidence="2 3" id="KW-0472">Membrane</keyword>
<dbReference type="Pfam" id="PF00691">
    <property type="entry name" value="OmpA"/>
    <property type="match status" value="1"/>
</dbReference>
<dbReference type="PROSITE" id="PS51123">
    <property type="entry name" value="OMPA_2"/>
    <property type="match status" value="1"/>
</dbReference>
<dbReference type="InterPro" id="IPR006665">
    <property type="entry name" value="OmpA-like"/>
</dbReference>
<evidence type="ECO:0000256" key="2">
    <source>
        <dbReference type="ARBA" id="ARBA00023136"/>
    </source>
</evidence>
<dbReference type="AlphaFoldDB" id="A0A419QYE7"/>
<proteinExistence type="predicted"/>
<dbReference type="PANTHER" id="PTHR30329">
    <property type="entry name" value="STATOR ELEMENT OF FLAGELLAR MOTOR COMPLEX"/>
    <property type="match status" value="1"/>
</dbReference>
<gene>
    <name evidence="5" type="ORF">D6858_15555</name>
</gene>
<dbReference type="InterPro" id="IPR036737">
    <property type="entry name" value="OmpA-like_sf"/>
</dbReference>
<dbReference type="Gene3D" id="3.30.1330.60">
    <property type="entry name" value="OmpA-like domain"/>
    <property type="match status" value="1"/>
</dbReference>
<evidence type="ECO:0000256" key="1">
    <source>
        <dbReference type="ARBA" id="ARBA00004442"/>
    </source>
</evidence>
<dbReference type="PRINTS" id="PR01023">
    <property type="entry name" value="NAFLGMOTY"/>
</dbReference>